<evidence type="ECO:0000256" key="5">
    <source>
        <dbReference type="HAMAP-Rule" id="MF_00527"/>
    </source>
</evidence>
<dbReference type="GO" id="GO:0003905">
    <property type="term" value="F:alkylbase DNA N-glycosylase activity"/>
    <property type="evidence" value="ECO:0007669"/>
    <property type="project" value="InterPro"/>
</dbReference>
<dbReference type="GeneID" id="82886551"/>
<dbReference type="InterPro" id="IPR036995">
    <property type="entry name" value="MPG_sf"/>
</dbReference>
<evidence type="ECO:0000256" key="3">
    <source>
        <dbReference type="ARBA" id="ARBA00022801"/>
    </source>
</evidence>
<dbReference type="NCBIfam" id="TIGR00567">
    <property type="entry name" value="3mg"/>
    <property type="match status" value="1"/>
</dbReference>
<keyword evidence="3 5" id="KW-0378">Hydrolase</keyword>
<keyword evidence="2 5" id="KW-0227">DNA damage</keyword>
<proteinExistence type="inferred from homology"/>
<evidence type="ECO:0000313" key="7">
    <source>
        <dbReference type="Proteomes" id="UP000319986"/>
    </source>
</evidence>
<organism evidence="6 7">
    <name type="scientific">Corynebacterium variabile</name>
    <dbReference type="NCBI Taxonomy" id="1727"/>
    <lineage>
        <taxon>Bacteria</taxon>
        <taxon>Bacillati</taxon>
        <taxon>Actinomycetota</taxon>
        <taxon>Actinomycetes</taxon>
        <taxon>Mycobacteriales</taxon>
        <taxon>Corynebacteriaceae</taxon>
        <taxon>Corynebacterium</taxon>
    </lineage>
</organism>
<sequence length="225" mass="23248">MLDLTASPEVVAPQLLGAVLRRVTPDGTDGTDGTETVAVQLTEVEAYPGVGDPASHTAKGWTSRCATMFGPPGHIYVYASYGIHRAGNIVCRPAGTGAGVLMRAGRVVEGLDVARRRRTRLRDGVAVVPADEALGRGPGNLGAVLGLDLDLDGSTLHVVGGDGGRAGGRAAEDTDAAFTLTPPASPVEHVHGPRIGISKNVEAPLRFWIPGDRTVTTPRGRPKGV</sequence>
<dbReference type="Pfam" id="PF02245">
    <property type="entry name" value="Pur_DNA_glyco"/>
    <property type="match status" value="1"/>
</dbReference>
<accession>A0A4Y4C0Y0</accession>
<comment type="similarity">
    <text evidence="1 5">Belongs to the DNA glycosylase MPG family.</text>
</comment>
<dbReference type="EC" id="3.2.2.-" evidence="5"/>
<evidence type="ECO:0000313" key="6">
    <source>
        <dbReference type="EMBL" id="GEC85074.1"/>
    </source>
</evidence>
<dbReference type="SUPFAM" id="SSF50486">
    <property type="entry name" value="FMT C-terminal domain-like"/>
    <property type="match status" value="1"/>
</dbReference>
<dbReference type="GO" id="GO:0006284">
    <property type="term" value="P:base-excision repair"/>
    <property type="evidence" value="ECO:0007669"/>
    <property type="project" value="InterPro"/>
</dbReference>
<protein>
    <recommendedName>
        <fullName evidence="5">Putative 3-methyladenine DNA glycosylase</fullName>
        <ecNumber evidence="5">3.2.2.-</ecNumber>
    </recommendedName>
</protein>
<dbReference type="EMBL" id="BJNT01000004">
    <property type="protein sequence ID" value="GEC85074.1"/>
    <property type="molecule type" value="Genomic_DNA"/>
</dbReference>
<reference evidence="6 7" key="1">
    <citation type="submission" date="2019-06" db="EMBL/GenBank/DDBJ databases">
        <title>Whole genome shotgun sequence of Corynebacterium variabile NBRC 15286.</title>
        <authorList>
            <person name="Hosoyama A."/>
            <person name="Uohara A."/>
            <person name="Ohji S."/>
            <person name="Ichikawa N."/>
        </authorList>
    </citation>
    <scope>NUCLEOTIDE SEQUENCE [LARGE SCALE GENOMIC DNA]</scope>
    <source>
        <strain evidence="6 7">NBRC 15286</strain>
    </source>
</reference>
<dbReference type="AlphaFoldDB" id="A0A4Y4C0Y0"/>
<dbReference type="Gene3D" id="3.10.300.10">
    <property type="entry name" value="Methylpurine-DNA glycosylase (MPG)"/>
    <property type="match status" value="1"/>
</dbReference>
<evidence type="ECO:0000256" key="1">
    <source>
        <dbReference type="ARBA" id="ARBA00009232"/>
    </source>
</evidence>
<dbReference type="GO" id="GO:0003677">
    <property type="term" value="F:DNA binding"/>
    <property type="evidence" value="ECO:0007669"/>
    <property type="project" value="InterPro"/>
</dbReference>
<dbReference type="HAMAP" id="MF_00527">
    <property type="entry name" value="3MGH"/>
    <property type="match status" value="1"/>
</dbReference>
<dbReference type="NCBIfam" id="NF002003">
    <property type="entry name" value="PRK00802.1-3"/>
    <property type="match status" value="1"/>
</dbReference>
<dbReference type="RefSeq" id="WP_141328199.1">
    <property type="nucleotide sequence ID" value="NZ_BJNT01000004.1"/>
</dbReference>
<keyword evidence="4 5" id="KW-0234">DNA repair</keyword>
<dbReference type="Proteomes" id="UP000319986">
    <property type="component" value="Unassembled WGS sequence"/>
</dbReference>
<name>A0A4Y4C0Y0_9CORY</name>
<dbReference type="InterPro" id="IPR003180">
    <property type="entry name" value="MPG"/>
</dbReference>
<evidence type="ECO:0000256" key="2">
    <source>
        <dbReference type="ARBA" id="ARBA00022763"/>
    </source>
</evidence>
<gene>
    <name evidence="6" type="primary">mag</name>
    <name evidence="6" type="ORF">CVA01_03880</name>
</gene>
<dbReference type="InterPro" id="IPR011034">
    <property type="entry name" value="Formyl_transferase-like_C_sf"/>
</dbReference>
<comment type="caution">
    <text evidence="6">The sequence shown here is derived from an EMBL/GenBank/DDBJ whole genome shotgun (WGS) entry which is preliminary data.</text>
</comment>
<dbReference type="PANTHER" id="PTHR10429:SF0">
    <property type="entry name" value="DNA-3-METHYLADENINE GLYCOSYLASE"/>
    <property type="match status" value="1"/>
</dbReference>
<evidence type="ECO:0000256" key="4">
    <source>
        <dbReference type="ARBA" id="ARBA00023204"/>
    </source>
</evidence>
<dbReference type="PANTHER" id="PTHR10429">
    <property type="entry name" value="DNA-3-METHYLADENINE GLYCOSYLASE"/>
    <property type="match status" value="1"/>
</dbReference>